<protein>
    <submittedName>
        <fullName evidence="2">Uncharacterized protein</fullName>
    </submittedName>
</protein>
<sequence length="169" mass="19811">MYSVAEFIYLTTYYVDLFREAVSYKLVNFLSQTASDGSSSGFEILKNRYGITNIINFYNTYWPGFWNLVVHNTLQTPDGQRYTYALHKIVKIYQLVWTFRSMFAAIPQVNPHTGIMGWCSFVLDWILQPITRYGQVRVPFIDFTYFFVGVVLNFFELVTFTLVSIAYDL</sequence>
<gene>
    <name evidence="2" type="primary">Heak452_Cp041</name>
</gene>
<name>A0A224AN53_HETAK</name>
<proteinExistence type="predicted"/>
<dbReference type="EMBL" id="LC269922">
    <property type="protein sequence ID" value="BBA18716.1"/>
    <property type="molecule type" value="Genomic_DNA"/>
</dbReference>
<evidence type="ECO:0000256" key="1">
    <source>
        <dbReference type="SAM" id="Phobius"/>
    </source>
</evidence>
<evidence type="ECO:0000313" key="4">
    <source>
        <dbReference type="EMBL" id="BBA18716.1"/>
    </source>
</evidence>
<dbReference type="EMBL" id="LC269920">
    <property type="protein sequence ID" value="BBA18439.1"/>
    <property type="molecule type" value="Genomic_DNA"/>
</dbReference>
<accession>A0A224AN53</accession>
<geneLocation type="chloroplast" evidence="2"/>
<feature type="transmembrane region" description="Helical" evidence="1">
    <location>
        <begin position="143"/>
        <end position="167"/>
    </location>
</feature>
<keyword evidence="2" id="KW-0150">Chloroplast</keyword>
<keyword evidence="1" id="KW-1133">Transmembrane helix</keyword>
<keyword evidence="2" id="KW-0934">Plastid</keyword>
<dbReference type="AlphaFoldDB" id="A0A224AN53"/>
<keyword evidence="1" id="KW-0812">Transmembrane</keyword>
<dbReference type="EMBL" id="LC269919">
    <property type="protein sequence ID" value="BBA18300.1"/>
    <property type="molecule type" value="Genomic_DNA"/>
</dbReference>
<evidence type="ECO:0000313" key="3">
    <source>
        <dbReference type="EMBL" id="BBA18439.1"/>
    </source>
</evidence>
<reference evidence="2" key="1">
    <citation type="submission" date="2017-05" db="EMBL/GenBank/DDBJ databases">
        <title>Chloroplast genome sequences of Heterosigma akashiwo, a bloom-forming raphidophyte.</title>
        <authorList>
            <person name="Ueki S."/>
        </authorList>
    </citation>
    <scope>NUCLEOTIDE SEQUENCE</scope>
    <source>
        <strain evidence="3">CCAP934/4</strain>
        <strain evidence="4">CCMP3374</strain>
        <strain evidence="2">EHUSP01</strain>
    </source>
</reference>
<evidence type="ECO:0000313" key="2">
    <source>
        <dbReference type="EMBL" id="BBA18300.1"/>
    </source>
</evidence>
<keyword evidence="1" id="KW-0472">Membrane</keyword>
<organism evidence="2">
    <name type="scientific">Heterosigma akashiwo</name>
    <name type="common">Chromophytic alga</name>
    <name type="synonym">Heterosigma carterae</name>
    <dbReference type="NCBI Taxonomy" id="2829"/>
    <lineage>
        <taxon>Eukaryota</taxon>
        <taxon>Sar</taxon>
        <taxon>Stramenopiles</taxon>
        <taxon>Ochrophyta</taxon>
        <taxon>Raphidophyceae</taxon>
        <taxon>Chattonellales</taxon>
        <taxon>Chattonellaceae</taxon>
        <taxon>Heterosigma</taxon>
    </lineage>
</organism>